<evidence type="ECO:0000259" key="9">
    <source>
        <dbReference type="Pfam" id="PF05572"/>
    </source>
</evidence>
<comment type="caution">
    <text evidence="10">The sequence shown here is derived from an EMBL/GenBank/DDBJ whole genome shotgun (WGS) entry which is preliminary data.</text>
</comment>
<sequence>MRKLSAFLFLYLTFSCSESETSIPNEDTTEIYLLPVVVHVLHNGEDIGIGTNISDDRIKKQIELLNNDFRRKSGSRGFNNHPDGGDAKIEFVLATKDPLGNPTNGILRKQLVIDDLPNDIPAFEFEQYAHFSYWDSKDYINIWVAPYPEDLTNIVLGKATGPDSDLPGDSLFQKPLPGGAEGIIVNWAHFGETNLAGGRNLGRTLTHEMGHYLGLLHTWGDRNCETNDFCDDTPAVDTEVTNDQPHLGCANEDVMVANYMNLTSDAVMNIFTNDQITRMRYVLENSPRRASLLTSKGVKSI</sequence>
<keyword evidence="5" id="KW-0378">Hydrolase</keyword>
<protein>
    <recommendedName>
        <fullName evidence="9">Peptidase M43 pregnancy-associated plasma-A domain-containing protein</fullName>
    </recommendedName>
</protein>
<dbReference type="AlphaFoldDB" id="A0A4Q8QLC4"/>
<dbReference type="PANTHER" id="PTHR47466:SF1">
    <property type="entry name" value="METALLOPROTEASE MEP1 (AFU_ORTHOLOGUE AFUA_1G07730)-RELATED"/>
    <property type="match status" value="1"/>
</dbReference>
<dbReference type="Proteomes" id="UP000291981">
    <property type="component" value="Unassembled WGS sequence"/>
</dbReference>
<keyword evidence="4" id="KW-0732">Signal</keyword>
<dbReference type="RefSeq" id="WP_130611040.1">
    <property type="nucleotide sequence ID" value="NZ_SGIU01000001.1"/>
</dbReference>
<evidence type="ECO:0000256" key="4">
    <source>
        <dbReference type="ARBA" id="ARBA00022729"/>
    </source>
</evidence>
<keyword evidence="11" id="KW-1185">Reference proteome</keyword>
<keyword evidence="3" id="KW-0479">Metal-binding</keyword>
<keyword evidence="2" id="KW-0645">Protease</keyword>
<evidence type="ECO:0000256" key="5">
    <source>
        <dbReference type="ARBA" id="ARBA00022801"/>
    </source>
</evidence>
<reference evidence="10 11" key="1">
    <citation type="submission" date="2019-02" db="EMBL/GenBank/DDBJ databases">
        <title>Draft genome sequence of Muricauda sp. 176CP4-71.</title>
        <authorList>
            <person name="Park J.-S."/>
        </authorList>
    </citation>
    <scope>NUCLEOTIDE SEQUENCE [LARGE SCALE GENOMIC DNA]</scope>
    <source>
        <strain evidence="10 11">176CP4-71</strain>
    </source>
</reference>
<dbReference type="Gene3D" id="3.40.390.10">
    <property type="entry name" value="Collagenase (Catalytic Domain)"/>
    <property type="match status" value="1"/>
</dbReference>
<evidence type="ECO:0000256" key="6">
    <source>
        <dbReference type="ARBA" id="ARBA00022833"/>
    </source>
</evidence>
<accession>A0A4Q8QLC4</accession>
<dbReference type="OrthoDB" id="6278496at2"/>
<evidence type="ECO:0000256" key="8">
    <source>
        <dbReference type="ARBA" id="ARBA00023157"/>
    </source>
</evidence>
<evidence type="ECO:0000256" key="2">
    <source>
        <dbReference type="ARBA" id="ARBA00022670"/>
    </source>
</evidence>
<dbReference type="GO" id="GO:0046872">
    <property type="term" value="F:metal ion binding"/>
    <property type="evidence" value="ECO:0007669"/>
    <property type="project" value="UniProtKB-KW"/>
</dbReference>
<evidence type="ECO:0000313" key="10">
    <source>
        <dbReference type="EMBL" id="TAI49339.1"/>
    </source>
</evidence>
<organism evidence="10 11">
    <name type="scientific">Flagellimonas allohymeniacidonis</name>
    <dbReference type="NCBI Taxonomy" id="2517819"/>
    <lineage>
        <taxon>Bacteria</taxon>
        <taxon>Pseudomonadati</taxon>
        <taxon>Bacteroidota</taxon>
        <taxon>Flavobacteriia</taxon>
        <taxon>Flavobacteriales</taxon>
        <taxon>Flavobacteriaceae</taxon>
        <taxon>Flagellimonas</taxon>
    </lineage>
</organism>
<keyword evidence="8" id="KW-1015">Disulfide bond</keyword>
<dbReference type="InterPro" id="IPR008754">
    <property type="entry name" value="Peptidase_M43"/>
</dbReference>
<feature type="domain" description="Peptidase M43 pregnancy-associated plasma-A" evidence="9">
    <location>
        <begin position="133"/>
        <end position="284"/>
    </location>
</feature>
<dbReference type="Pfam" id="PF05572">
    <property type="entry name" value="Peptidase_M43"/>
    <property type="match status" value="1"/>
</dbReference>
<dbReference type="InterPro" id="IPR024079">
    <property type="entry name" value="MetalloPept_cat_dom_sf"/>
</dbReference>
<evidence type="ECO:0000313" key="11">
    <source>
        <dbReference type="Proteomes" id="UP000291981"/>
    </source>
</evidence>
<comment type="similarity">
    <text evidence="1">Belongs to the peptidase M43B family.</text>
</comment>
<dbReference type="PANTHER" id="PTHR47466">
    <property type="match status" value="1"/>
</dbReference>
<dbReference type="GO" id="GO:0008237">
    <property type="term" value="F:metallopeptidase activity"/>
    <property type="evidence" value="ECO:0007669"/>
    <property type="project" value="UniProtKB-KW"/>
</dbReference>
<dbReference type="SUPFAM" id="SSF55486">
    <property type="entry name" value="Metalloproteases ('zincins'), catalytic domain"/>
    <property type="match status" value="1"/>
</dbReference>
<evidence type="ECO:0000256" key="1">
    <source>
        <dbReference type="ARBA" id="ARBA00008721"/>
    </source>
</evidence>
<keyword evidence="7" id="KW-0482">Metalloprotease</keyword>
<keyword evidence="6" id="KW-0862">Zinc</keyword>
<evidence type="ECO:0000256" key="7">
    <source>
        <dbReference type="ARBA" id="ARBA00023049"/>
    </source>
</evidence>
<dbReference type="PROSITE" id="PS51257">
    <property type="entry name" value="PROKAR_LIPOPROTEIN"/>
    <property type="match status" value="1"/>
</dbReference>
<name>A0A4Q8QLC4_9FLAO</name>
<gene>
    <name evidence="10" type="ORF">EW142_05950</name>
</gene>
<proteinExistence type="inferred from homology"/>
<evidence type="ECO:0000256" key="3">
    <source>
        <dbReference type="ARBA" id="ARBA00022723"/>
    </source>
</evidence>
<dbReference type="GO" id="GO:0006508">
    <property type="term" value="P:proteolysis"/>
    <property type="evidence" value="ECO:0007669"/>
    <property type="project" value="UniProtKB-KW"/>
</dbReference>
<dbReference type="EMBL" id="SGIU01000001">
    <property type="protein sequence ID" value="TAI49339.1"/>
    <property type="molecule type" value="Genomic_DNA"/>
</dbReference>